<dbReference type="STRING" id="1333845.SAMN04487895_1345"/>
<reference evidence="4 5" key="1">
    <citation type="submission" date="2016-10" db="EMBL/GenBank/DDBJ databases">
        <authorList>
            <person name="de Groot N.N."/>
        </authorList>
    </citation>
    <scope>NUCLEOTIDE SEQUENCE [LARGE SCALE GENOMIC DNA]</scope>
    <source>
        <strain evidence="4 5">CGMCC 1.10238</strain>
    </source>
</reference>
<keyword evidence="3" id="KW-0560">Oxidoreductase</keyword>
<protein>
    <submittedName>
        <fullName evidence="4">Crotonyl-CoA carboxylase/reductase</fullName>
        <ecNumber evidence="3">1.3.1.85</ecNumber>
    </submittedName>
</protein>
<evidence type="ECO:0000313" key="3">
    <source>
        <dbReference type="EMBL" id="QWU13263.1"/>
    </source>
</evidence>
<dbReference type="EC" id="1.3.1.85" evidence="3"/>
<evidence type="ECO:0000313" key="4">
    <source>
        <dbReference type="EMBL" id="SEP22587.1"/>
    </source>
</evidence>
<dbReference type="GO" id="GO:0043880">
    <property type="term" value="F:crotonyl-CoA reductase activity"/>
    <property type="evidence" value="ECO:0007669"/>
    <property type="project" value="InterPro"/>
</dbReference>
<dbReference type="InterPro" id="IPR013149">
    <property type="entry name" value="ADH-like_C"/>
</dbReference>
<evidence type="ECO:0000313" key="6">
    <source>
        <dbReference type="Proteomes" id="UP000683429"/>
    </source>
</evidence>
<dbReference type="SMART" id="SM00829">
    <property type="entry name" value="PKS_ER"/>
    <property type="match status" value="1"/>
</dbReference>
<keyword evidence="6" id="KW-1185">Reference proteome</keyword>
<dbReference type="EMBL" id="FODH01000034">
    <property type="protein sequence ID" value="SEP22587.1"/>
    <property type="molecule type" value="Genomic_DNA"/>
</dbReference>
<dbReference type="RefSeq" id="WP_036595312.1">
    <property type="nucleotide sequence ID" value="NZ_CP076607.1"/>
</dbReference>
<dbReference type="InterPro" id="IPR020843">
    <property type="entry name" value="ER"/>
</dbReference>
<evidence type="ECO:0000259" key="2">
    <source>
        <dbReference type="SMART" id="SM00829"/>
    </source>
</evidence>
<dbReference type="InterPro" id="IPR010085">
    <property type="entry name" value="Crot_CoA_red"/>
</dbReference>
<dbReference type="PANTHER" id="PTHR44154:SF1">
    <property type="entry name" value="QUINONE OXIDOREDUCTASE"/>
    <property type="match status" value="1"/>
</dbReference>
<dbReference type="NCBIfam" id="TIGR01751">
    <property type="entry name" value="crot-CoA-red"/>
    <property type="match status" value="1"/>
</dbReference>
<name>A0A1H8W561_9BACL</name>
<sequence length="404" mass="45188">MNKKIFDIGENIPVGVVPENMYALTLRKERYGEPKDSMRIETVRVPSELNEYEILVKVMAAGINHNAIWAGRSIPIDVISNSQKIDNDKRNYFIPGSDGSGVVWKIGSKVSEFKVGDEVIIQSGYLGLEKDFRHKKKGDLPNIRAWGYEVNGGSFSQFTKVQSYQCLKKPDNLTWAESGCFLVSAGTAYRMLLSWKPNEIKKDDPVLIWGGASGIGSMAIQISKMIGARPIAVVSNKEKEEFCLDLGANGIIDRSEIDISKKMPDLNDKDEFNKWRSNIKKFRSCFWESLGEKKSPTVVFEHPGENTIAASVAIADKGGMVVTCGGTSGYYGNFDLRQLWVYQKRIQGSHFATREQCVEVIKLVSEGIIKTCLTRTYTFEEAIEAHQKMAENRHPCGNSAIVFD</sequence>
<dbReference type="Proteomes" id="UP000198809">
    <property type="component" value="Unassembled WGS sequence"/>
</dbReference>
<feature type="domain" description="Enoyl reductase (ER)" evidence="2">
    <location>
        <begin position="32"/>
        <end position="401"/>
    </location>
</feature>
<evidence type="ECO:0000256" key="1">
    <source>
        <dbReference type="ARBA" id="ARBA00022857"/>
    </source>
</evidence>
<gene>
    <name evidence="3" type="primary">ccrA</name>
    <name evidence="3" type="ORF">KP014_14685</name>
    <name evidence="4" type="ORF">SAMN04487895_1345</name>
</gene>
<dbReference type="AlphaFoldDB" id="A0A1H8W561"/>
<dbReference type="InterPro" id="IPR051603">
    <property type="entry name" value="Zinc-ADH_QOR/CCCR"/>
</dbReference>
<dbReference type="Pfam" id="PF00107">
    <property type="entry name" value="ADH_zinc_N"/>
    <property type="match status" value="1"/>
</dbReference>
<dbReference type="PANTHER" id="PTHR44154">
    <property type="entry name" value="QUINONE OXIDOREDUCTASE"/>
    <property type="match status" value="1"/>
</dbReference>
<dbReference type="Proteomes" id="UP000683429">
    <property type="component" value="Chromosome"/>
</dbReference>
<dbReference type="SUPFAM" id="SSF51735">
    <property type="entry name" value="NAD(P)-binding Rossmann-fold domains"/>
    <property type="match status" value="1"/>
</dbReference>
<dbReference type="SUPFAM" id="SSF50129">
    <property type="entry name" value="GroES-like"/>
    <property type="match status" value="1"/>
</dbReference>
<dbReference type="Gene3D" id="3.40.50.720">
    <property type="entry name" value="NAD(P)-binding Rossmann-like Domain"/>
    <property type="match status" value="1"/>
</dbReference>
<dbReference type="InterPro" id="IPR036291">
    <property type="entry name" value="NAD(P)-bd_dom_sf"/>
</dbReference>
<organism evidence="4 5">
    <name type="scientific">Paenibacillus sophorae</name>
    <dbReference type="NCBI Taxonomy" id="1333845"/>
    <lineage>
        <taxon>Bacteria</taxon>
        <taxon>Bacillati</taxon>
        <taxon>Bacillota</taxon>
        <taxon>Bacilli</taxon>
        <taxon>Bacillales</taxon>
        <taxon>Paenibacillaceae</taxon>
        <taxon>Paenibacillus</taxon>
    </lineage>
</organism>
<dbReference type="Pfam" id="PF08240">
    <property type="entry name" value="ADH_N"/>
    <property type="match status" value="1"/>
</dbReference>
<dbReference type="OrthoDB" id="9787435at2"/>
<dbReference type="InterPro" id="IPR011032">
    <property type="entry name" value="GroES-like_sf"/>
</dbReference>
<keyword evidence="1" id="KW-0521">NADP</keyword>
<dbReference type="EMBL" id="CP076607">
    <property type="protein sequence ID" value="QWU13263.1"/>
    <property type="molecule type" value="Genomic_DNA"/>
</dbReference>
<accession>A0A1H8W561</accession>
<evidence type="ECO:0000313" key="5">
    <source>
        <dbReference type="Proteomes" id="UP000198809"/>
    </source>
</evidence>
<reference evidence="3 6" key="2">
    <citation type="submission" date="2021-06" db="EMBL/GenBank/DDBJ databases">
        <title>Whole genome sequence of Paenibacillus sophorae DSM23020 for comparative genomics.</title>
        <authorList>
            <person name="Kim M.-J."/>
            <person name="Lee G."/>
            <person name="Shin J.-H."/>
        </authorList>
    </citation>
    <scope>NUCLEOTIDE SEQUENCE [LARGE SCALE GENOMIC DNA]</scope>
    <source>
        <strain evidence="3 6">DSM 23020</strain>
    </source>
</reference>
<dbReference type="Gene3D" id="3.90.180.10">
    <property type="entry name" value="Medium-chain alcohol dehydrogenases, catalytic domain"/>
    <property type="match status" value="2"/>
</dbReference>
<proteinExistence type="predicted"/>
<dbReference type="InterPro" id="IPR013154">
    <property type="entry name" value="ADH-like_N"/>
</dbReference>